<keyword evidence="2 5" id="KW-0812">Transmembrane</keyword>
<keyword evidence="3 5" id="KW-1133">Transmembrane helix</keyword>
<dbReference type="InterPro" id="IPR050475">
    <property type="entry name" value="Prenyltransferase_related"/>
</dbReference>
<name>A0AAP0PWL5_9MAGN</name>
<proteinExistence type="predicted"/>
<evidence type="ECO:0000256" key="1">
    <source>
        <dbReference type="ARBA" id="ARBA00004141"/>
    </source>
</evidence>
<comment type="caution">
    <text evidence="7">The sequence shown here is derived from an EMBL/GenBank/DDBJ whole genome shotgun (WGS) entry which is preliminary data.</text>
</comment>
<comment type="subcellular location">
    <subcellularLocation>
        <location evidence="1">Membrane</location>
        <topology evidence="1">Multi-pass membrane protein</topology>
    </subcellularLocation>
</comment>
<dbReference type="Pfam" id="PF01040">
    <property type="entry name" value="UbiA"/>
    <property type="match status" value="1"/>
</dbReference>
<dbReference type="Proteomes" id="UP001419268">
    <property type="component" value="Unassembled WGS sequence"/>
</dbReference>
<feature type="transmembrane region" description="Helical" evidence="5">
    <location>
        <begin position="25"/>
        <end position="44"/>
    </location>
</feature>
<dbReference type="PANTHER" id="PTHR42723">
    <property type="entry name" value="CHLOROPHYLL SYNTHASE"/>
    <property type="match status" value="1"/>
</dbReference>
<evidence type="ECO:0000256" key="5">
    <source>
        <dbReference type="SAM" id="Phobius"/>
    </source>
</evidence>
<protein>
    <recommendedName>
        <fullName evidence="9">Chlorophyll synthase</fullName>
    </recommendedName>
</protein>
<dbReference type="PANTHER" id="PTHR42723:SF1">
    <property type="entry name" value="CHLOROPHYLL SYNTHASE, CHLOROPLASTIC"/>
    <property type="match status" value="1"/>
</dbReference>
<feature type="transmembrane region" description="Helical" evidence="5">
    <location>
        <begin position="154"/>
        <end position="174"/>
    </location>
</feature>
<evidence type="ECO:0000313" key="7">
    <source>
        <dbReference type="EMBL" id="KAK9159113.1"/>
    </source>
</evidence>
<evidence type="ECO:0000256" key="6">
    <source>
        <dbReference type="SAM" id="SignalP"/>
    </source>
</evidence>
<sequence>MLQVLLLLLGGLGLAAFLDVWAGHDIPILFFLALSGSLVSYVYSAPPLKLKRNGWVGNYAMGVSYICLPWWSGQILFGNLTTETVELTLMYSIAGLGIAIINDFKSIKGDTELGLQSLPVAFGIDTAKWISIGAIDITQIAVAGYLLGAGKPHFASILLGLVIPQVVFQFMYLLRDPVKYDVMYQVVHNHSLCWVFW</sequence>
<accession>A0AAP0PWL5</accession>
<dbReference type="AlphaFoldDB" id="A0AAP0PWL5"/>
<organism evidence="7 8">
    <name type="scientific">Stephania cephalantha</name>
    <dbReference type="NCBI Taxonomy" id="152367"/>
    <lineage>
        <taxon>Eukaryota</taxon>
        <taxon>Viridiplantae</taxon>
        <taxon>Streptophyta</taxon>
        <taxon>Embryophyta</taxon>
        <taxon>Tracheophyta</taxon>
        <taxon>Spermatophyta</taxon>
        <taxon>Magnoliopsida</taxon>
        <taxon>Ranunculales</taxon>
        <taxon>Menispermaceae</taxon>
        <taxon>Menispermoideae</taxon>
        <taxon>Cissampelideae</taxon>
        <taxon>Stephania</taxon>
    </lineage>
</organism>
<evidence type="ECO:0000256" key="2">
    <source>
        <dbReference type="ARBA" id="ARBA00022692"/>
    </source>
</evidence>
<evidence type="ECO:0000313" key="8">
    <source>
        <dbReference type="Proteomes" id="UP001419268"/>
    </source>
</evidence>
<feature type="signal peptide" evidence="6">
    <location>
        <begin position="1"/>
        <end position="15"/>
    </location>
</feature>
<evidence type="ECO:0000256" key="3">
    <source>
        <dbReference type="ARBA" id="ARBA00022989"/>
    </source>
</evidence>
<keyword evidence="6" id="KW-0732">Signal</keyword>
<dbReference type="GO" id="GO:0016765">
    <property type="term" value="F:transferase activity, transferring alkyl or aryl (other than methyl) groups"/>
    <property type="evidence" value="ECO:0007669"/>
    <property type="project" value="InterPro"/>
</dbReference>
<feature type="chain" id="PRO_5043017398" description="Chlorophyll synthase" evidence="6">
    <location>
        <begin position="16"/>
        <end position="197"/>
    </location>
</feature>
<dbReference type="GO" id="GO:0016020">
    <property type="term" value="C:membrane"/>
    <property type="evidence" value="ECO:0007669"/>
    <property type="project" value="UniProtKB-SubCell"/>
</dbReference>
<dbReference type="Gene3D" id="1.20.120.1780">
    <property type="entry name" value="UbiA prenyltransferase"/>
    <property type="match status" value="1"/>
</dbReference>
<reference evidence="7 8" key="1">
    <citation type="submission" date="2024-01" db="EMBL/GenBank/DDBJ databases">
        <title>Genome assemblies of Stephania.</title>
        <authorList>
            <person name="Yang L."/>
        </authorList>
    </citation>
    <scope>NUCLEOTIDE SEQUENCE [LARGE SCALE GENOMIC DNA]</scope>
    <source>
        <strain evidence="7">JXDWG</strain>
        <tissue evidence="7">Leaf</tissue>
    </source>
</reference>
<evidence type="ECO:0000256" key="4">
    <source>
        <dbReference type="ARBA" id="ARBA00023136"/>
    </source>
</evidence>
<keyword evidence="4 5" id="KW-0472">Membrane</keyword>
<dbReference type="EMBL" id="JBBNAG010000002">
    <property type="protein sequence ID" value="KAK9159113.1"/>
    <property type="molecule type" value="Genomic_DNA"/>
</dbReference>
<feature type="transmembrane region" description="Helical" evidence="5">
    <location>
        <begin position="56"/>
        <end position="77"/>
    </location>
</feature>
<keyword evidence="8" id="KW-1185">Reference proteome</keyword>
<gene>
    <name evidence="7" type="ORF">Scep_005687</name>
</gene>
<dbReference type="InterPro" id="IPR000537">
    <property type="entry name" value="UbiA_prenyltransferase"/>
</dbReference>
<evidence type="ECO:0008006" key="9">
    <source>
        <dbReference type="Google" id="ProtNLM"/>
    </source>
</evidence>